<evidence type="ECO:0000256" key="1">
    <source>
        <dbReference type="ARBA" id="ARBA00001933"/>
    </source>
</evidence>
<feature type="domain" description="Orn/DAP/Arg decarboxylase 2 N-terminal" evidence="10">
    <location>
        <begin position="32"/>
        <end position="262"/>
    </location>
</feature>
<comment type="cofactor">
    <cofactor evidence="1">
        <name>pyridoxal 5'-phosphate</name>
        <dbReference type="ChEBI" id="CHEBI:597326"/>
    </cofactor>
</comment>
<keyword evidence="3" id="KW-0663">Pyridoxal phosphate</keyword>
<dbReference type="Gene3D" id="2.40.37.10">
    <property type="entry name" value="Lyase, Ornithine Decarboxylase, Chain A, domain 1"/>
    <property type="match status" value="1"/>
</dbReference>
<dbReference type="Gene3D" id="3.20.20.10">
    <property type="entry name" value="Alanine racemase"/>
    <property type="match status" value="1"/>
</dbReference>
<dbReference type="SUPFAM" id="SSF50621">
    <property type="entry name" value="Alanine racemase C-terminal domain-like"/>
    <property type="match status" value="1"/>
</dbReference>
<dbReference type="InterPro" id="IPR000183">
    <property type="entry name" value="Orn/DAP/Arg_de-COase"/>
</dbReference>
<reference evidence="11" key="1">
    <citation type="submission" date="2021-05" db="EMBL/GenBank/DDBJ databases">
        <authorList>
            <person name="Tanabe Y."/>
        </authorList>
    </citation>
    <scope>NUCLEOTIDE SEQUENCE</scope>
    <source>
        <strain evidence="11">BOTRYCO-1</strain>
    </source>
</reference>
<dbReference type="PROSITE" id="PS00878">
    <property type="entry name" value="ODR_DC_2_1"/>
    <property type="match status" value="1"/>
</dbReference>
<gene>
    <name evidence="11" type="ORF">PsB1_1835</name>
</gene>
<sequence>MDHFTSAHDAVVHLRPDVPLAVNRPHRVRAATRWFLDAFEGDILYAVKANPSPWVLEALWREGVRHFDVASVNECKLVRDMFPTATLAFMHPVKNRTAIARAYHEFGCRIFALDTLEELRKIQEETGGATDLTLMVRLGVSNADASLKLESKFGTHGEEAVLLLRHARAATEEDLGVCFHVGSQCMSPNAWRDALYETSKLIIQAGVTVDVVDVGGGFPAVYPNMAPPPMQSYVDEIHRLFDAMPVTMNCKLWSEPGRALVAEATSIVVKIDLRKGNRLYINDGSYGTLFDATHIKWQFPVRLIRSNTLDQGATCADELLVSKLADFSFFGPTCDSLDCAEGPFRLPEDAAEGDWIEIGMLGAYGVTMKTGFNGYGEVIEVQSSDTPFTSMFPSDQPAGQVVPLYAKG</sequence>
<dbReference type="PANTHER" id="PTHR11482:SF6">
    <property type="entry name" value="ORNITHINE DECARBOXYLASE 1-RELATED"/>
    <property type="match status" value="1"/>
</dbReference>
<dbReference type="InterPro" id="IPR002433">
    <property type="entry name" value="Orn_de-COase"/>
</dbReference>
<accession>A0ABQ4PXJ4</accession>
<dbReference type="EC" id="4.1.1.17" evidence="6"/>
<evidence type="ECO:0000256" key="3">
    <source>
        <dbReference type="ARBA" id="ARBA00022898"/>
    </source>
</evidence>
<evidence type="ECO:0000259" key="10">
    <source>
        <dbReference type="Pfam" id="PF02784"/>
    </source>
</evidence>
<organism evidence="11 12">
    <name type="scientific">Candidatus Phycosocius spiralis</name>
    <dbReference type="NCBI Taxonomy" id="2815099"/>
    <lineage>
        <taxon>Bacteria</taxon>
        <taxon>Pseudomonadati</taxon>
        <taxon>Pseudomonadota</taxon>
        <taxon>Alphaproteobacteria</taxon>
        <taxon>Caulobacterales</taxon>
        <taxon>Caulobacterales incertae sedis</taxon>
        <taxon>Candidatus Phycosocius</taxon>
    </lineage>
</organism>
<evidence type="ECO:0000313" key="12">
    <source>
        <dbReference type="Proteomes" id="UP001161064"/>
    </source>
</evidence>
<dbReference type="Proteomes" id="UP001161064">
    <property type="component" value="Unassembled WGS sequence"/>
</dbReference>
<evidence type="ECO:0000256" key="5">
    <source>
        <dbReference type="ARBA" id="ARBA00034115"/>
    </source>
</evidence>
<dbReference type="InterPro" id="IPR022644">
    <property type="entry name" value="De-COase2_N"/>
</dbReference>
<dbReference type="SUPFAM" id="SSF51419">
    <property type="entry name" value="PLP-binding barrel"/>
    <property type="match status" value="1"/>
</dbReference>
<dbReference type="EMBL" id="BPFZ01000012">
    <property type="protein sequence ID" value="GIU67681.1"/>
    <property type="molecule type" value="Genomic_DNA"/>
</dbReference>
<dbReference type="RefSeq" id="WP_284360660.1">
    <property type="nucleotide sequence ID" value="NZ_BPFZ01000012.1"/>
</dbReference>
<comment type="catalytic activity">
    <reaction evidence="7">
        <text>L-ornithine + H(+) = putrescine + CO2</text>
        <dbReference type="Rhea" id="RHEA:22964"/>
        <dbReference type="ChEBI" id="CHEBI:15378"/>
        <dbReference type="ChEBI" id="CHEBI:16526"/>
        <dbReference type="ChEBI" id="CHEBI:46911"/>
        <dbReference type="ChEBI" id="CHEBI:326268"/>
        <dbReference type="EC" id="4.1.1.17"/>
    </reaction>
</comment>
<reference evidence="11" key="2">
    <citation type="journal article" date="2023" name="ISME Commun">
        <title>Characterization of a bloom-associated alphaproteobacterial lineage, 'Candidatus Phycosocius': insights into freshwater algal-bacterial interactions.</title>
        <authorList>
            <person name="Tanabe Y."/>
            <person name="Yamaguchi H."/>
            <person name="Yoshida M."/>
            <person name="Kai A."/>
            <person name="Okazaki Y."/>
        </authorList>
    </citation>
    <scope>NUCLEOTIDE SEQUENCE</scope>
    <source>
        <strain evidence="11">BOTRYCO-1</strain>
    </source>
</reference>
<dbReference type="InterPro" id="IPR022643">
    <property type="entry name" value="De-COase2_C"/>
</dbReference>
<dbReference type="Pfam" id="PF02784">
    <property type="entry name" value="Orn_Arg_deC_N"/>
    <property type="match status" value="1"/>
</dbReference>
<name>A0ABQ4PXJ4_9PROT</name>
<feature type="domain" description="Orn/DAP/Arg decarboxylase 2 C-terminal" evidence="9">
    <location>
        <begin position="263"/>
        <end position="358"/>
    </location>
</feature>
<keyword evidence="4" id="KW-0456">Lyase</keyword>
<evidence type="ECO:0000313" key="11">
    <source>
        <dbReference type="EMBL" id="GIU67681.1"/>
    </source>
</evidence>
<comment type="caution">
    <text evidence="11">The sequence shown here is derived from an EMBL/GenBank/DDBJ whole genome shotgun (WGS) entry which is preliminary data.</text>
</comment>
<evidence type="ECO:0000259" key="9">
    <source>
        <dbReference type="Pfam" id="PF00278"/>
    </source>
</evidence>
<evidence type="ECO:0000256" key="7">
    <source>
        <dbReference type="ARBA" id="ARBA00049127"/>
    </source>
</evidence>
<evidence type="ECO:0000256" key="6">
    <source>
        <dbReference type="ARBA" id="ARBA00034138"/>
    </source>
</evidence>
<protein>
    <recommendedName>
        <fullName evidence="6">ornithine decarboxylase</fullName>
        <ecNumber evidence="6">4.1.1.17</ecNumber>
    </recommendedName>
</protein>
<comment type="similarity">
    <text evidence="2 8">Belongs to the Orn/Lys/Arg decarboxylase class-II family.</text>
</comment>
<keyword evidence="12" id="KW-1185">Reference proteome</keyword>
<dbReference type="PANTHER" id="PTHR11482">
    <property type="entry name" value="ARGININE/DIAMINOPIMELATE/ORNITHINE DECARBOXYLASE"/>
    <property type="match status" value="1"/>
</dbReference>
<dbReference type="InterPro" id="IPR029066">
    <property type="entry name" value="PLP-binding_barrel"/>
</dbReference>
<dbReference type="Pfam" id="PF00278">
    <property type="entry name" value="Orn_DAP_Arg_deC"/>
    <property type="match status" value="1"/>
</dbReference>
<proteinExistence type="inferred from homology"/>
<dbReference type="InterPro" id="IPR009006">
    <property type="entry name" value="Ala_racemase/Decarboxylase_C"/>
</dbReference>
<comment type="pathway">
    <text evidence="5">Amine and polyamine biosynthesis; putrescine biosynthesis via L-ornithine pathway; putrescine from L-ornithine: step 1/1.</text>
</comment>
<evidence type="ECO:0000256" key="2">
    <source>
        <dbReference type="ARBA" id="ARBA00008872"/>
    </source>
</evidence>
<dbReference type="InterPro" id="IPR022653">
    <property type="entry name" value="De-COase2_pyr-phos_BS"/>
</dbReference>
<dbReference type="PRINTS" id="PR01179">
    <property type="entry name" value="ODADCRBXLASE"/>
</dbReference>
<evidence type="ECO:0000256" key="8">
    <source>
        <dbReference type="RuleBase" id="RU003737"/>
    </source>
</evidence>
<evidence type="ECO:0000256" key="4">
    <source>
        <dbReference type="ARBA" id="ARBA00023239"/>
    </source>
</evidence>